<dbReference type="STRING" id="349163.Acry_1144"/>
<evidence type="ECO:0000259" key="4">
    <source>
        <dbReference type="PROSITE" id="PS51000"/>
    </source>
</evidence>
<evidence type="ECO:0000256" key="2">
    <source>
        <dbReference type="ARBA" id="ARBA00023125"/>
    </source>
</evidence>
<sequence length="277" mass="29221">MRRRSASTREGRQDLLPVQRQALILDHVRQHGAASIHDLAAAIGSSVSTIRRDLDRLEKRRALARAHGGAALPAEPAATFEPAPELAEQLARAEKRLIGAAAADMLAPGESVIFDSGSTVRWAAQAAMARAIPLTAVTNDLGIAQVLAQSETIRVIVSGGTVRHGSLSLTGDPGRDFLAGLHADTLLLGTHTISGTAITDTSVEIAAMKRAMIRAARRVILLADSTKFRLPAFCTICDLDEIDALVTDDGVDPGDLDAARARGVTVSLVSAPRETPR</sequence>
<reference evidence="5 6" key="1">
    <citation type="submission" date="2007-05" db="EMBL/GenBank/DDBJ databases">
        <title>Complete sequence of chromosome of Acidiphilium cryptum JF-5.</title>
        <authorList>
            <consortium name="US DOE Joint Genome Institute"/>
            <person name="Copeland A."/>
            <person name="Lucas S."/>
            <person name="Lapidus A."/>
            <person name="Barry K."/>
            <person name="Detter J.C."/>
            <person name="Glavina del Rio T."/>
            <person name="Hammon N."/>
            <person name="Israni S."/>
            <person name="Dalin E."/>
            <person name="Tice H."/>
            <person name="Pitluck S."/>
            <person name="Sims D."/>
            <person name="Brettin T."/>
            <person name="Bruce D."/>
            <person name="Han C."/>
            <person name="Schmutz J."/>
            <person name="Larimer F."/>
            <person name="Land M."/>
            <person name="Hauser L."/>
            <person name="Kyrpides N."/>
            <person name="Kim E."/>
            <person name="Magnuson T."/>
            <person name="Richardson P."/>
        </authorList>
    </citation>
    <scope>NUCLEOTIDE SEQUENCE [LARGE SCALE GENOMIC DNA]</scope>
    <source>
        <strain evidence="5 6">JF-5</strain>
    </source>
</reference>
<keyword evidence="6" id="KW-1185">Reference proteome</keyword>
<accession>A5FXM4</accession>
<dbReference type="InterPro" id="IPR001034">
    <property type="entry name" value="DeoR_HTH"/>
</dbReference>
<dbReference type="InterPro" id="IPR018356">
    <property type="entry name" value="Tscrpt_reg_HTH_DeoR_CS"/>
</dbReference>
<keyword evidence="1" id="KW-0805">Transcription regulation</keyword>
<keyword evidence="3" id="KW-0804">Transcription</keyword>
<dbReference type="SMART" id="SM00420">
    <property type="entry name" value="HTH_DEOR"/>
    <property type="match status" value="1"/>
</dbReference>
<dbReference type="InterPro" id="IPR036388">
    <property type="entry name" value="WH-like_DNA-bd_sf"/>
</dbReference>
<dbReference type="Proteomes" id="UP000000245">
    <property type="component" value="Chromosome"/>
</dbReference>
<dbReference type="GO" id="GO:0003700">
    <property type="term" value="F:DNA-binding transcription factor activity"/>
    <property type="evidence" value="ECO:0007669"/>
    <property type="project" value="InterPro"/>
</dbReference>
<dbReference type="GO" id="GO:0003677">
    <property type="term" value="F:DNA binding"/>
    <property type="evidence" value="ECO:0007669"/>
    <property type="project" value="UniProtKB-KW"/>
</dbReference>
<dbReference type="Gene3D" id="3.40.50.1360">
    <property type="match status" value="1"/>
</dbReference>
<dbReference type="SMART" id="SM01134">
    <property type="entry name" value="DeoRC"/>
    <property type="match status" value="1"/>
</dbReference>
<dbReference type="KEGG" id="acr:Acry_1144"/>
<organism evidence="5 6">
    <name type="scientific">Acidiphilium cryptum (strain JF-5)</name>
    <dbReference type="NCBI Taxonomy" id="349163"/>
    <lineage>
        <taxon>Bacteria</taxon>
        <taxon>Pseudomonadati</taxon>
        <taxon>Pseudomonadota</taxon>
        <taxon>Alphaproteobacteria</taxon>
        <taxon>Acetobacterales</taxon>
        <taxon>Acidocellaceae</taxon>
        <taxon>Acidiphilium</taxon>
    </lineage>
</organism>
<dbReference type="Gene3D" id="1.10.10.10">
    <property type="entry name" value="Winged helix-like DNA-binding domain superfamily/Winged helix DNA-binding domain"/>
    <property type="match status" value="1"/>
</dbReference>
<dbReference type="EMBL" id="CP000697">
    <property type="protein sequence ID" value="ABQ30356.1"/>
    <property type="molecule type" value="Genomic_DNA"/>
</dbReference>
<feature type="domain" description="HTH deoR-type" evidence="4">
    <location>
        <begin position="17"/>
        <end position="72"/>
    </location>
</feature>
<dbReference type="AlphaFoldDB" id="A5FXM4"/>
<keyword evidence="2" id="KW-0238">DNA-binding</keyword>
<dbReference type="PRINTS" id="PR00037">
    <property type="entry name" value="HTHLACR"/>
</dbReference>
<dbReference type="InterPro" id="IPR037171">
    <property type="entry name" value="NagB/RpiA_transferase-like"/>
</dbReference>
<evidence type="ECO:0000256" key="3">
    <source>
        <dbReference type="ARBA" id="ARBA00023163"/>
    </source>
</evidence>
<dbReference type="RefSeq" id="WP_007422256.1">
    <property type="nucleotide sequence ID" value="NC_009484.1"/>
</dbReference>
<proteinExistence type="predicted"/>
<dbReference type="PANTHER" id="PTHR30363:SF44">
    <property type="entry name" value="AGA OPERON TRANSCRIPTIONAL REPRESSOR-RELATED"/>
    <property type="match status" value="1"/>
</dbReference>
<dbReference type="SUPFAM" id="SSF100950">
    <property type="entry name" value="NagB/RpiA/CoA transferase-like"/>
    <property type="match status" value="1"/>
</dbReference>
<dbReference type="SUPFAM" id="SSF46785">
    <property type="entry name" value="Winged helix' DNA-binding domain"/>
    <property type="match status" value="1"/>
</dbReference>
<evidence type="ECO:0000313" key="5">
    <source>
        <dbReference type="EMBL" id="ABQ30356.1"/>
    </source>
</evidence>
<dbReference type="HOGENOM" id="CLU_060699_3_0_5"/>
<dbReference type="PROSITE" id="PS51000">
    <property type="entry name" value="HTH_DEOR_2"/>
    <property type="match status" value="1"/>
</dbReference>
<dbReference type="PROSITE" id="PS00894">
    <property type="entry name" value="HTH_DEOR_1"/>
    <property type="match status" value="1"/>
</dbReference>
<evidence type="ECO:0000313" key="6">
    <source>
        <dbReference type="Proteomes" id="UP000000245"/>
    </source>
</evidence>
<dbReference type="Pfam" id="PF00455">
    <property type="entry name" value="DeoRC"/>
    <property type="match status" value="1"/>
</dbReference>
<name>A5FXM4_ACICJ</name>
<protein>
    <submittedName>
        <fullName evidence="5">Transcriptional regulator, DeoR family</fullName>
    </submittedName>
</protein>
<dbReference type="PANTHER" id="PTHR30363">
    <property type="entry name" value="HTH-TYPE TRANSCRIPTIONAL REGULATOR SRLR-RELATED"/>
    <property type="match status" value="1"/>
</dbReference>
<dbReference type="InterPro" id="IPR050313">
    <property type="entry name" value="Carb_Metab_HTH_regulators"/>
</dbReference>
<gene>
    <name evidence="5" type="ordered locus">Acry_1144</name>
</gene>
<dbReference type="InterPro" id="IPR036390">
    <property type="entry name" value="WH_DNA-bd_sf"/>
</dbReference>
<evidence type="ECO:0000256" key="1">
    <source>
        <dbReference type="ARBA" id="ARBA00023015"/>
    </source>
</evidence>
<dbReference type="eggNOG" id="COG1349">
    <property type="taxonomic scope" value="Bacteria"/>
</dbReference>
<dbReference type="InterPro" id="IPR014036">
    <property type="entry name" value="DeoR-like_C"/>
</dbReference>
<dbReference type="Pfam" id="PF08220">
    <property type="entry name" value="HTH_DeoR"/>
    <property type="match status" value="1"/>
</dbReference>